<dbReference type="EMBL" id="SADE01000001">
    <property type="protein sequence ID" value="RVU38809.1"/>
    <property type="molecule type" value="Genomic_DNA"/>
</dbReference>
<evidence type="ECO:0000256" key="1">
    <source>
        <dbReference type="ARBA" id="ARBA00023224"/>
    </source>
</evidence>
<feature type="domain" description="PAC" evidence="6">
    <location>
        <begin position="211"/>
        <end position="263"/>
    </location>
</feature>
<dbReference type="InterPro" id="IPR000700">
    <property type="entry name" value="PAS-assoc_C"/>
</dbReference>
<evidence type="ECO:0000256" key="3">
    <source>
        <dbReference type="PROSITE-ProRule" id="PRU00284"/>
    </source>
</evidence>
<evidence type="ECO:0000313" key="8">
    <source>
        <dbReference type="Proteomes" id="UP000287447"/>
    </source>
</evidence>
<feature type="domain" description="Methyl-accepting transducer" evidence="4">
    <location>
        <begin position="247"/>
        <end position="487"/>
    </location>
</feature>
<dbReference type="Pfam" id="PF00015">
    <property type="entry name" value="MCPsignal"/>
    <property type="match status" value="1"/>
</dbReference>
<dbReference type="Pfam" id="PF08447">
    <property type="entry name" value="PAS_3"/>
    <property type="match status" value="1"/>
</dbReference>
<dbReference type="PRINTS" id="PR00260">
    <property type="entry name" value="CHEMTRNSDUCR"/>
</dbReference>
<reference evidence="8" key="1">
    <citation type="submission" date="2019-01" db="EMBL/GenBank/DDBJ databases">
        <title>Gri0909 isolated from a small marine red alga.</title>
        <authorList>
            <person name="Kim J."/>
            <person name="Jeong S.E."/>
            <person name="Jeon C.O."/>
        </authorList>
    </citation>
    <scope>NUCLEOTIDE SEQUENCE [LARGE SCALE GENOMIC DNA]</scope>
    <source>
        <strain evidence="8">Gri0909</strain>
    </source>
</reference>
<dbReference type="GO" id="GO:0007165">
    <property type="term" value="P:signal transduction"/>
    <property type="evidence" value="ECO:0007669"/>
    <property type="project" value="UniProtKB-KW"/>
</dbReference>
<evidence type="ECO:0000259" key="4">
    <source>
        <dbReference type="PROSITE" id="PS50111"/>
    </source>
</evidence>
<dbReference type="GO" id="GO:0006935">
    <property type="term" value="P:chemotaxis"/>
    <property type="evidence" value="ECO:0007669"/>
    <property type="project" value="InterPro"/>
</dbReference>
<keyword evidence="1 3" id="KW-0807">Transducer</keyword>
<dbReference type="InterPro" id="IPR004090">
    <property type="entry name" value="Chemotax_Me-accpt_rcpt"/>
</dbReference>
<dbReference type="SUPFAM" id="SSF58104">
    <property type="entry name" value="Methyl-accepting chemotaxis protein (MCP) signaling domain"/>
    <property type="match status" value="1"/>
</dbReference>
<evidence type="ECO:0000256" key="2">
    <source>
        <dbReference type="ARBA" id="ARBA00029447"/>
    </source>
</evidence>
<organism evidence="7 8">
    <name type="scientific">Hwanghaeella grinnelliae</name>
    <dbReference type="NCBI Taxonomy" id="2500179"/>
    <lineage>
        <taxon>Bacteria</taxon>
        <taxon>Pseudomonadati</taxon>
        <taxon>Pseudomonadota</taxon>
        <taxon>Alphaproteobacteria</taxon>
        <taxon>Rhodospirillales</taxon>
        <taxon>Rhodospirillaceae</taxon>
        <taxon>Hwanghaeella</taxon>
    </lineage>
</organism>
<dbReference type="InterPro" id="IPR000014">
    <property type="entry name" value="PAS"/>
</dbReference>
<dbReference type="InterPro" id="IPR035965">
    <property type="entry name" value="PAS-like_dom_sf"/>
</dbReference>
<dbReference type="PROSITE" id="PS50112">
    <property type="entry name" value="PAS"/>
    <property type="match status" value="1"/>
</dbReference>
<keyword evidence="8" id="KW-1185">Reference proteome</keyword>
<evidence type="ECO:0000313" key="7">
    <source>
        <dbReference type="EMBL" id="RVU38809.1"/>
    </source>
</evidence>
<dbReference type="Pfam" id="PF13188">
    <property type="entry name" value="PAS_8"/>
    <property type="match status" value="1"/>
</dbReference>
<dbReference type="PROSITE" id="PS50113">
    <property type="entry name" value="PAC"/>
    <property type="match status" value="1"/>
</dbReference>
<sequence length="507" mass="53917">MRLFARSASGGSANGQLGVAQSMAALEMLPVNCMIADADYNIVYLNPAVRSFLKSYESRLKESLPSFAVDTLVGRNIDVFHKDPSHQRRMLDSLAEEYIAHIRVAGVMFGLNATPLRDTSGKRIGTMVVWSDAEETAENAALVDAINRSQGVIQFEMDGTIIDANENFLNVLGYSLDEIKGKHHSMFVEPDYAASQEYKEFWAALNRGEFQASQFKRIGKGGKEVFIEASYNPIFDPLGQAYKVTKFATDLTPRKEEMLRLADNFEKNVQSLVSTVASAAAQMESTARGLSEAAERTSGQSGTVASATEELSASVNEISGQVSNSVQIVNDAVNQAKQTEELVNGLVTAGGKIGEVTALISEIADQTNLLALNATIEAARAGDAGKGFAVVASEVKSLASETAKATEEIEGQISSIQSVSQTTAEAIKAIVSVIGQVSEISTAISGAVEEQSAATREVSSNITGVQTSAGETGDSSAVVLKVAGELAEQAEDLQTRVSAFLVEVRSM</sequence>
<name>A0A3S2WUH6_9PROT</name>
<proteinExistence type="inferred from homology"/>
<dbReference type="PANTHER" id="PTHR32089:SF112">
    <property type="entry name" value="LYSOZYME-LIKE PROTEIN-RELATED"/>
    <property type="match status" value="1"/>
</dbReference>
<dbReference type="AlphaFoldDB" id="A0A3S2WUH6"/>
<comment type="similarity">
    <text evidence="2">Belongs to the methyl-accepting chemotaxis (MCP) protein family.</text>
</comment>
<evidence type="ECO:0000259" key="5">
    <source>
        <dbReference type="PROSITE" id="PS50112"/>
    </source>
</evidence>
<dbReference type="PROSITE" id="PS50111">
    <property type="entry name" value="CHEMOTAXIS_TRANSDUC_2"/>
    <property type="match status" value="1"/>
</dbReference>
<comment type="caution">
    <text evidence="7">The sequence shown here is derived from an EMBL/GenBank/DDBJ whole genome shotgun (WGS) entry which is preliminary data.</text>
</comment>
<dbReference type="SMART" id="SM00283">
    <property type="entry name" value="MA"/>
    <property type="match status" value="1"/>
</dbReference>
<gene>
    <name evidence="7" type="ORF">EOI86_05955</name>
</gene>
<accession>A0A3S2WUH6</accession>
<dbReference type="RefSeq" id="WP_127764181.1">
    <property type="nucleotide sequence ID" value="NZ_SADE01000001.1"/>
</dbReference>
<dbReference type="NCBIfam" id="TIGR00229">
    <property type="entry name" value="sensory_box"/>
    <property type="match status" value="1"/>
</dbReference>
<dbReference type="SMART" id="SM00091">
    <property type="entry name" value="PAS"/>
    <property type="match status" value="2"/>
</dbReference>
<dbReference type="CDD" id="cd00130">
    <property type="entry name" value="PAS"/>
    <property type="match status" value="1"/>
</dbReference>
<dbReference type="InterPro" id="IPR013655">
    <property type="entry name" value="PAS_fold_3"/>
</dbReference>
<dbReference type="Gene3D" id="1.10.287.950">
    <property type="entry name" value="Methyl-accepting chemotaxis protein"/>
    <property type="match status" value="1"/>
</dbReference>
<feature type="domain" description="PAS" evidence="5">
    <location>
        <begin position="135"/>
        <end position="191"/>
    </location>
</feature>
<evidence type="ECO:0000259" key="6">
    <source>
        <dbReference type="PROSITE" id="PS50113"/>
    </source>
</evidence>
<dbReference type="InterPro" id="IPR004089">
    <property type="entry name" value="MCPsignal_dom"/>
</dbReference>
<dbReference type="Gene3D" id="3.30.450.20">
    <property type="entry name" value="PAS domain"/>
    <property type="match status" value="2"/>
</dbReference>
<dbReference type="Proteomes" id="UP000287447">
    <property type="component" value="Unassembled WGS sequence"/>
</dbReference>
<dbReference type="GO" id="GO:0016020">
    <property type="term" value="C:membrane"/>
    <property type="evidence" value="ECO:0007669"/>
    <property type="project" value="InterPro"/>
</dbReference>
<dbReference type="SUPFAM" id="SSF55785">
    <property type="entry name" value="PYP-like sensor domain (PAS domain)"/>
    <property type="match status" value="1"/>
</dbReference>
<protein>
    <submittedName>
        <fullName evidence="7">PAS domain S-box protein</fullName>
    </submittedName>
</protein>
<dbReference type="GO" id="GO:0004888">
    <property type="term" value="F:transmembrane signaling receptor activity"/>
    <property type="evidence" value="ECO:0007669"/>
    <property type="project" value="InterPro"/>
</dbReference>
<dbReference type="PANTHER" id="PTHR32089">
    <property type="entry name" value="METHYL-ACCEPTING CHEMOTAXIS PROTEIN MCPB"/>
    <property type="match status" value="1"/>
</dbReference>